<comment type="caution">
    <text evidence="2">The sequence shown here is derived from an EMBL/GenBank/DDBJ whole genome shotgun (WGS) entry which is preliminary data.</text>
</comment>
<feature type="compositionally biased region" description="Acidic residues" evidence="1">
    <location>
        <begin position="498"/>
        <end position="507"/>
    </location>
</feature>
<evidence type="ECO:0000256" key="1">
    <source>
        <dbReference type="SAM" id="MobiDB-lite"/>
    </source>
</evidence>
<feature type="compositionally biased region" description="Pro residues" evidence="1">
    <location>
        <begin position="349"/>
        <end position="368"/>
    </location>
</feature>
<feature type="region of interest" description="Disordered" evidence="1">
    <location>
        <begin position="344"/>
        <end position="370"/>
    </location>
</feature>
<evidence type="ECO:0000313" key="3">
    <source>
        <dbReference type="Proteomes" id="UP001489004"/>
    </source>
</evidence>
<dbReference type="GO" id="GO:0008270">
    <property type="term" value="F:zinc ion binding"/>
    <property type="evidence" value="ECO:0007669"/>
    <property type="project" value="UniProtKB-KW"/>
</dbReference>
<evidence type="ECO:0000313" key="2">
    <source>
        <dbReference type="EMBL" id="KAK9829525.1"/>
    </source>
</evidence>
<proteinExistence type="predicted"/>
<dbReference type="AlphaFoldDB" id="A0AAW1R7K4"/>
<keyword evidence="3" id="KW-1185">Reference proteome</keyword>
<dbReference type="EMBL" id="JALJOR010000001">
    <property type="protein sequence ID" value="KAK9829525.1"/>
    <property type="molecule type" value="Genomic_DNA"/>
</dbReference>
<organism evidence="2 3">
    <name type="scientific">[Myrmecia] bisecta</name>
    <dbReference type="NCBI Taxonomy" id="41462"/>
    <lineage>
        <taxon>Eukaryota</taxon>
        <taxon>Viridiplantae</taxon>
        <taxon>Chlorophyta</taxon>
        <taxon>core chlorophytes</taxon>
        <taxon>Trebouxiophyceae</taxon>
        <taxon>Trebouxiales</taxon>
        <taxon>Trebouxiaceae</taxon>
        <taxon>Myrmecia</taxon>
    </lineage>
</organism>
<name>A0AAW1R7K4_9CHLO</name>
<reference evidence="2 3" key="1">
    <citation type="journal article" date="2024" name="Nat. Commun.">
        <title>Phylogenomics reveals the evolutionary origins of lichenization in chlorophyte algae.</title>
        <authorList>
            <person name="Puginier C."/>
            <person name="Libourel C."/>
            <person name="Otte J."/>
            <person name="Skaloud P."/>
            <person name="Haon M."/>
            <person name="Grisel S."/>
            <person name="Petersen M."/>
            <person name="Berrin J.G."/>
            <person name="Delaux P.M."/>
            <person name="Dal Grande F."/>
            <person name="Keller J."/>
        </authorList>
    </citation>
    <scope>NUCLEOTIDE SEQUENCE [LARGE SCALE GENOMIC DNA]</scope>
    <source>
        <strain evidence="2 3">SAG 2043</strain>
    </source>
</reference>
<protein>
    <submittedName>
        <fullName evidence="2">Uncharacterized protein</fullName>
    </submittedName>
</protein>
<sequence>MTWYAYVKEKAKPSFLRRNLSYARRTPLKQPTTSHGQVRLSFPCQQYVTRPVSVIAVMCRSSTSRQRFRPLAAQLIHLDPQAATAQKGGHVKGVMSLARSAHKLCLLLLVWDDHHTARDHLPADLGWALKRSPSTCACKDVTAELTAILAFGILPHNSEVRWTRLELASVHDDACQVVALQPGTARIEPSTSAAGFRLCLRAARNPPMHDLLMRCCSLTGLQHHMQGYTLLETACSPDQLDEEPWMYIRVDKKALCHARTSVGEEEDEDEDEDARRRPLLGQQVKPIASWDLHVPKPHRALRVRQYTLTDEERSEQSANLPFLTRLPRICNVEQEKAWRLGGETLVPEEPAPPPQPLPLPPVLPPPPATKKRKAKALKSGQPMHLALINWRRFYHARTCNPFTQHEVDSILADPRSMPDSDDEEDMVEWTKRCRRRLDERGEVLAEVEKEFMNFPDELRRAVPASAAPDSDEQLICHNSLEGQSSGLLESIQSSPDDLHDDFEEDSNGLDSVSSQEQPEVIIQSFLAVCQSGQLVTALSALYCGNKLPVGHASNLEGTWEGTVGSTMAAMLALCQRANLAASELNSTTLLTALWICEAVDNQRRQYASTVPLDYLSYASLRSTKKEALGDWRSKLCSCQVDLLRRCEWNVLLKPEEILTAERQLRAKPHSQQLASICQEVVANSAFRKQLQQHQQQVAMSSHSTTKPARPPAKRALEISMRGEADSKPVTRSRKADLICLAEGGSSLDGSYWQVPDAKH</sequence>
<dbReference type="Proteomes" id="UP001489004">
    <property type="component" value="Unassembled WGS sequence"/>
</dbReference>
<accession>A0AAW1R7K4</accession>
<feature type="region of interest" description="Disordered" evidence="1">
    <location>
        <begin position="489"/>
        <end position="513"/>
    </location>
</feature>
<gene>
    <name evidence="2" type="ORF">WJX72_006319</name>
</gene>